<dbReference type="PRINTS" id="PR01853">
    <property type="entry name" value="YAJCTRNLCASE"/>
</dbReference>
<comment type="caution">
    <text evidence="11">The sequence shown here is derived from an EMBL/GenBank/DDBJ whole genome shotgun (WGS) entry which is preliminary data.</text>
</comment>
<evidence type="ECO:0000256" key="6">
    <source>
        <dbReference type="ARBA" id="ARBA00022927"/>
    </source>
</evidence>
<keyword evidence="3" id="KW-0813">Transport</keyword>
<gene>
    <name evidence="11" type="primary">yajC</name>
    <name evidence="11" type="ORF">IAA60_06805</name>
</gene>
<organism evidence="11 12">
    <name type="scientific">Candidatus Ornithomonoglobus intestinigallinarum</name>
    <dbReference type="NCBI Taxonomy" id="2840894"/>
    <lineage>
        <taxon>Bacteria</taxon>
        <taxon>Bacillati</taxon>
        <taxon>Bacillota</taxon>
        <taxon>Clostridia</taxon>
        <taxon>Candidatus Ornithomonoglobus</taxon>
    </lineage>
</organism>
<evidence type="ECO:0000256" key="1">
    <source>
        <dbReference type="ARBA" id="ARBA00004162"/>
    </source>
</evidence>
<evidence type="ECO:0000256" key="10">
    <source>
        <dbReference type="SAM" id="Phobius"/>
    </source>
</evidence>
<keyword evidence="4" id="KW-1003">Cell membrane</keyword>
<comment type="subcellular location">
    <subcellularLocation>
        <location evidence="1">Cell membrane</location>
        <topology evidence="1">Single-pass membrane protein</topology>
    </subcellularLocation>
</comment>
<dbReference type="GO" id="GO:0005886">
    <property type="term" value="C:plasma membrane"/>
    <property type="evidence" value="ECO:0007669"/>
    <property type="project" value="UniProtKB-SubCell"/>
</dbReference>
<evidence type="ECO:0000256" key="7">
    <source>
        <dbReference type="ARBA" id="ARBA00022989"/>
    </source>
</evidence>
<dbReference type="EMBL" id="DVLU01000065">
    <property type="protein sequence ID" value="HIT85600.1"/>
    <property type="molecule type" value="Genomic_DNA"/>
</dbReference>
<dbReference type="InterPro" id="IPR003849">
    <property type="entry name" value="Preprotein_translocase_YajC"/>
</dbReference>
<evidence type="ECO:0000256" key="8">
    <source>
        <dbReference type="ARBA" id="ARBA00023010"/>
    </source>
</evidence>
<evidence type="ECO:0000313" key="12">
    <source>
        <dbReference type="Proteomes" id="UP000824165"/>
    </source>
</evidence>
<keyword evidence="9 10" id="KW-0472">Membrane</keyword>
<feature type="transmembrane region" description="Helical" evidence="10">
    <location>
        <begin position="6"/>
        <end position="27"/>
    </location>
</feature>
<name>A0A9D1H314_9FIRM</name>
<evidence type="ECO:0000256" key="5">
    <source>
        <dbReference type="ARBA" id="ARBA00022692"/>
    </source>
</evidence>
<dbReference type="PANTHER" id="PTHR33909">
    <property type="entry name" value="SEC TRANSLOCON ACCESSORY COMPLEX SUBUNIT YAJC"/>
    <property type="match status" value="1"/>
</dbReference>
<evidence type="ECO:0000256" key="4">
    <source>
        <dbReference type="ARBA" id="ARBA00022475"/>
    </source>
</evidence>
<proteinExistence type="inferred from homology"/>
<evidence type="ECO:0000256" key="9">
    <source>
        <dbReference type="ARBA" id="ARBA00023136"/>
    </source>
</evidence>
<sequence>MPEVSPVMQGVVTFLPLIAIIALMYFMMIRPQRKREKETKAMINALKVGDKVVTIGGIVGKVSRIKDDTVILETGNVGTPNEKSFIKMERDSIKTVEQKLSN</sequence>
<evidence type="ECO:0000256" key="3">
    <source>
        <dbReference type="ARBA" id="ARBA00022448"/>
    </source>
</evidence>
<reference evidence="11" key="2">
    <citation type="journal article" date="2021" name="PeerJ">
        <title>Extensive microbial diversity within the chicken gut microbiome revealed by metagenomics and culture.</title>
        <authorList>
            <person name="Gilroy R."/>
            <person name="Ravi A."/>
            <person name="Getino M."/>
            <person name="Pursley I."/>
            <person name="Horton D.L."/>
            <person name="Alikhan N.F."/>
            <person name="Baker D."/>
            <person name="Gharbi K."/>
            <person name="Hall N."/>
            <person name="Watson M."/>
            <person name="Adriaenssens E.M."/>
            <person name="Foster-Nyarko E."/>
            <person name="Jarju S."/>
            <person name="Secka A."/>
            <person name="Antonio M."/>
            <person name="Oren A."/>
            <person name="Chaudhuri R.R."/>
            <person name="La Ragione R."/>
            <person name="Hildebrand F."/>
            <person name="Pallen M.J."/>
        </authorList>
    </citation>
    <scope>NUCLEOTIDE SEQUENCE</scope>
    <source>
        <strain evidence="11">CHK181-108</strain>
    </source>
</reference>
<dbReference type="PANTHER" id="PTHR33909:SF1">
    <property type="entry name" value="SEC TRANSLOCON ACCESSORY COMPLEX SUBUNIT YAJC"/>
    <property type="match status" value="1"/>
</dbReference>
<keyword evidence="7 10" id="KW-1133">Transmembrane helix</keyword>
<keyword evidence="8" id="KW-0811">Translocation</keyword>
<evidence type="ECO:0000256" key="2">
    <source>
        <dbReference type="ARBA" id="ARBA00006742"/>
    </source>
</evidence>
<dbReference type="Pfam" id="PF02699">
    <property type="entry name" value="YajC"/>
    <property type="match status" value="1"/>
</dbReference>
<dbReference type="NCBIfam" id="TIGR00739">
    <property type="entry name" value="yajC"/>
    <property type="match status" value="1"/>
</dbReference>
<comment type="similarity">
    <text evidence="2">Belongs to the YajC family.</text>
</comment>
<dbReference type="GO" id="GO:0015031">
    <property type="term" value="P:protein transport"/>
    <property type="evidence" value="ECO:0007669"/>
    <property type="project" value="UniProtKB-KW"/>
</dbReference>
<protein>
    <submittedName>
        <fullName evidence="11">Preprotein translocase subunit YajC</fullName>
    </submittedName>
</protein>
<dbReference type="AlphaFoldDB" id="A0A9D1H314"/>
<evidence type="ECO:0000313" key="11">
    <source>
        <dbReference type="EMBL" id="HIT85600.1"/>
    </source>
</evidence>
<reference evidence="11" key="1">
    <citation type="submission" date="2020-10" db="EMBL/GenBank/DDBJ databases">
        <authorList>
            <person name="Gilroy R."/>
        </authorList>
    </citation>
    <scope>NUCLEOTIDE SEQUENCE</scope>
    <source>
        <strain evidence="11">CHK181-108</strain>
    </source>
</reference>
<dbReference type="Proteomes" id="UP000824165">
    <property type="component" value="Unassembled WGS sequence"/>
</dbReference>
<accession>A0A9D1H314</accession>
<keyword evidence="6" id="KW-0653">Protein transport</keyword>
<dbReference type="SMART" id="SM01323">
    <property type="entry name" value="YajC"/>
    <property type="match status" value="1"/>
</dbReference>
<keyword evidence="5 10" id="KW-0812">Transmembrane</keyword>